<evidence type="ECO:0000313" key="8">
    <source>
        <dbReference type="Proteomes" id="UP000198660"/>
    </source>
</evidence>
<dbReference type="GO" id="GO:0016020">
    <property type="term" value="C:membrane"/>
    <property type="evidence" value="ECO:0007669"/>
    <property type="project" value="UniProtKB-SubCell"/>
</dbReference>
<feature type="transmembrane region" description="Helical" evidence="6">
    <location>
        <begin position="102"/>
        <end position="122"/>
    </location>
</feature>
<accession>A0A1I6S787</accession>
<gene>
    <name evidence="7" type="ORF">SAMN05444972_106195</name>
</gene>
<comment type="similarity">
    <text evidence="2">Belongs to the TMEM86 family.</text>
</comment>
<sequence>MTGFIMGAIMLSAIGYFYGLFKDLTTWNYIFKPGTMLFMIVLVLLHIQDAGIYGWLILLGLVFSVTGDIYLMHPADRFIQGLISFFIAHVIYVIAFQRAGSIEVHSISIALLLIIIGVLYLFVIANHVKAEGGFPLLLAVIAYMTIISFMVYQAVLSGELILIIGACSFYLSDAILAWNRFIKKYPRGQFAVMLTYYFAQVMIAYSVALQSGF</sequence>
<evidence type="ECO:0000256" key="1">
    <source>
        <dbReference type="ARBA" id="ARBA00004141"/>
    </source>
</evidence>
<feature type="transmembrane region" description="Helical" evidence="6">
    <location>
        <begin position="6"/>
        <end position="22"/>
    </location>
</feature>
<feature type="transmembrane region" description="Helical" evidence="6">
    <location>
        <begin position="78"/>
        <end position="96"/>
    </location>
</feature>
<keyword evidence="4 6" id="KW-1133">Transmembrane helix</keyword>
<dbReference type="RefSeq" id="WP_091837017.1">
    <property type="nucleotide sequence ID" value="NZ_FPAA01000006.1"/>
</dbReference>
<evidence type="ECO:0000256" key="2">
    <source>
        <dbReference type="ARBA" id="ARBA00007375"/>
    </source>
</evidence>
<keyword evidence="5 6" id="KW-0472">Membrane</keyword>
<feature type="transmembrane region" description="Helical" evidence="6">
    <location>
        <begin position="53"/>
        <end position="71"/>
    </location>
</feature>
<comment type="subcellular location">
    <subcellularLocation>
        <location evidence="1">Membrane</location>
        <topology evidence="1">Multi-pass membrane protein</topology>
    </subcellularLocation>
</comment>
<evidence type="ECO:0000313" key="7">
    <source>
        <dbReference type="EMBL" id="SFS72811.1"/>
    </source>
</evidence>
<dbReference type="GO" id="GO:0016787">
    <property type="term" value="F:hydrolase activity"/>
    <property type="evidence" value="ECO:0007669"/>
    <property type="project" value="TreeGrafter"/>
</dbReference>
<evidence type="ECO:0000256" key="5">
    <source>
        <dbReference type="ARBA" id="ARBA00023136"/>
    </source>
</evidence>
<feature type="transmembrane region" description="Helical" evidence="6">
    <location>
        <begin position="160"/>
        <end position="178"/>
    </location>
</feature>
<feature type="transmembrane region" description="Helical" evidence="6">
    <location>
        <begin position="134"/>
        <end position="154"/>
    </location>
</feature>
<keyword evidence="3 6" id="KW-0812">Transmembrane</keyword>
<proteinExistence type="inferred from homology"/>
<organism evidence="7 8">
    <name type="scientific">Marininema halotolerans</name>
    <dbReference type="NCBI Taxonomy" id="1155944"/>
    <lineage>
        <taxon>Bacteria</taxon>
        <taxon>Bacillati</taxon>
        <taxon>Bacillota</taxon>
        <taxon>Bacilli</taxon>
        <taxon>Bacillales</taxon>
        <taxon>Thermoactinomycetaceae</taxon>
        <taxon>Marininema</taxon>
    </lineage>
</organism>
<dbReference type="Pfam" id="PF07947">
    <property type="entry name" value="YhhN"/>
    <property type="match status" value="1"/>
</dbReference>
<evidence type="ECO:0000256" key="3">
    <source>
        <dbReference type="ARBA" id="ARBA00022692"/>
    </source>
</evidence>
<dbReference type="OrthoDB" id="5592477at2"/>
<dbReference type="EMBL" id="FPAA01000006">
    <property type="protein sequence ID" value="SFS72811.1"/>
    <property type="molecule type" value="Genomic_DNA"/>
</dbReference>
<dbReference type="InterPro" id="IPR012506">
    <property type="entry name" value="TMEM86B-like"/>
</dbReference>
<dbReference type="AlphaFoldDB" id="A0A1I6S787"/>
<name>A0A1I6S787_9BACL</name>
<dbReference type="PANTHER" id="PTHR31885:SF6">
    <property type="entry name" value="GH04784P"/>
    <property type="match status" value="1"/>
</dbReference>
<keyword evidence="8" id="KW-1185">Reference proteome</keyword>
<evidence type="ECO:0000256" key="4">
    <source>
        <dbReference type="ARBA" id="ARBA00022989"/>
    </source>
</evidence>
<dbReference type="PANTHER" id="PTHR31885">
    <property type="entry name" value="GH04784P"/>
    <property type="match status" value="1"/>
</dbReference>
<dbReference type="Proteomes" id="UP000198660">
    <property type="component" value="Unassembled WGS sequence"/>
</dbReference>
<protein>
    <submittedName>
        <fullName evidence="7">Uncharacterized membrane protein YhhN</fullName>
    </submittedName>
</protein>
<feature type="transmembrane region" description="Helical" evidence="6">
    <location>
        <begin position="190"/>
        <end position="208"/>
    </location>
</feature>
<evidence type="ECO:0000256" key="6">
    <source>
        <dbReference type="SAM" id="Phobius"/>
    </source>
</evidence>
<feature type="transmembrane region" description="Helical" evidence="6">
    <location>
        <begin position="29"/>
        <end position="47"/>
    </location>
</feature>
<reference evidence="8" key="1">
    <citation type="submission" date="2016-10" db="EMBL/GenBank/DDBJ databases">
        <authorList>
            <person name="Varghese N."/>
            <person name="Submissions S."/>
        </authorList>
    </citation>
    <scope>NUCLEOTIDE SEQUENCE [LARGE SCALE GENOMIC DNA]</scope>
    <source>
        <strain evidence="8">DSM 45789</strain>
    </source>
</reference>